<sequence length="170" mass="18713">MRAMDGGGAPPGRSMAAGELLRWRSRAGHCSPTAKGELRRPPEELRAPLECRWCGPSLPHGQGASRAGRHHPPPPPPFPNVRSRCAVLLLPGFAACCKHMFQVFQMFQKNVASVSCGCCKVDLDDAMLHMFHAHVASVLSGCCTFNERFECSMQQKQMLRRVFSSLSTYS</sequence>
<gene>
    <name evidence="1" type="ORF">SETIT_7G166700v2</name>
</gene>
<dbReference type="AlphaFoldDB" id="A0A368RWK0"/>
<organism evidence="1">
    <name type="scientific">Setaria italica</name>
    <name type="common">Foxtail millet</name>
    <name type="synonym">Panicum italicum</name>
    <dbReference type="NCBI Taxonomy" id="4555"/>
    <lineage>
        <taxon>Eukaryota</taxon>
        <taxon>Viridiplantae</taxon>
        <taxon>Streptophyta</taxon>
        <taxon>Embryophyta</taxon>
        <taxon>Tracheophyta</taxon>
        <taxon>Spermatophyta</taxon>
        <taxon>Magnoliopsida</taxon>
        <taxon>Liliopsida</taxon>
        <taxon>Poales</taxon>
        <taxon>Poaceae</taxon>
        <taxon>PACMAD clade</taxon>
        <taxon>Panicoideae</taxon>
        <taxon>Panicodae</taxon>
        <taxon>Paniceae</taxon>
        <taxon>Cenchrinae</taxon>
        <taxon>Setaria</taxon>
    </lineage>
</organism>
<dbReference type="EMBL" id="CM003534">
    <property type="protein sequence ID" value="RCV34531.1"/>
    <property type="molecule type" value="Genomic_DNA"/>
</dbReference>
<proteinExistence type="predicted"/>
<evidence type="ECO:0000313" key="1">
    <source>
        <dbReference type="EMBL" id="RCV34531.1"/>
    </source>
</evidence>
<accession>A0A368RWK0</accession>
<name>A0A368RWK0_SETIT</name>
<reference evidence="1" key="1">
    <citation type="journal article" date="2012" name="Nat. Biotechnol.">
        <title>Reference genome sequence of the model plant Setaria.</title>
        <authorList>
            <person name="Bennetzen J.L."/>
            <person name="Schmutz J."/>
            <person name="Wang H."/>
            <person name="Percifield R."/>
            <person name="Hawkins J."/>
            <person name="Pontaroli A.C."/>
            <person name="Estep M."/>
            <person name="Feng L."/>
            <person name="Vaughn J.N."/>
            <person name="Grimwood J."/>
            <person name="Jenkins J."/>
            <person name="Barry K."/>
            <person name="Lindquist E."/>
            <person name="Hellsten U."/>
            <person name="Deshpande S."/>
            <person name="Wang X."/>
            <person name="Wu X."/>
            <person name="Mitros T."/>
            <person name="Triplett J."/>
            <person name="Yang X."/>
            <person name="Ye C.Y."/>
            <person name="Mauro-Herrera M."/>
            <person name="Wang L."/>
            <person name="Li P."/>
            <person name="Sharma M."/>
            <person name="Sharma R."/>
            <person name="Ronald P.C."/>
            <person name="Panaud O."/>
            <person name="Kellogg E.A."/>
            <person name="Brutnell T.P."/>
            <person name="Doust A.N."/>
            <person name="Tuskan G.A."/>
            <person name="Rokhsar D."/>
            <person name="Devos K.M."/>
        </authorList>
    </citation>
    <scope>NUCLEOTIDE SEQUENCE [LARGE SCALE GENOMIC DNA]</scope>
    <source>
        <strain evidence="1">Yugu1</strain>
    </source>
</reference>
<protein>
    <submittedName>
        <fullName evidence="1">Uncharacterized protein</fullName>
    </submittedName>
</protein>
<reference evidence="1" key="2">
    <citation type="submission" date="2015-07" db="EMBL/GenBank/DDBJ databases">
        <authorList>
            <person name="Noorani M."/>
        </authorList>
    </citation>
    <scope>NUCLEOTIDE SEQUENCE</scope>
    <source>
        <strain evidence="1">Yugu1</strain>
    </source>
</reference>